<accession>A0A9Q0Z6Z2</accession>
<sequence>MDKGFLTFPCNALDEKVNSRAIIDLIEAGETRRTSKTSKINTKPADFKKFYKHTELVSKTERFFSSHGILQVYSFRSGFIGFENDIILNSSSIYSFNHKLL</sequence>
<dbReference type="AlphaFoldDB" id="A0A9Q0Z6Z2"/>
<gene>
    <name evidence="1" type="ORF">OIU74_008041</name>
</gene>
<name>A0A9Q0Z6Z2_9ROSI</name>
<evidence type="ECO:0000313" key="1">
    <source>
        <dbReference type="EMBL" id="KAJ6723596.1"/>
    </source>
</evidence>
<comment type="caution">
    <text evidence="1">The sequence shown here is derived from an EMBL/GenBank/DDBJ whole genome shotgun (WGS) entry which is preliminary data.</text>
</comment>
<proteinExistence type="predicted"/>
<evidence type="ECO:0000313" key="2">
    <source>
        <dbReference type="Proteomes" id="UP001151752"/>
    </source>
</evidence>
<reference evidence="1" key="1">
    <citation type="submission" date="2022-11" db="EMBL/GenBank/DDBJ databases">
        <authorList>
            <person name="Hyden B.L."/>
            <person name="Feng K."/>
            <person name="Yates T."/>
            <person name="Jawdy S."/>
            <person name="Smart L.B."/>
            <person name="Muchero W."/>
        </authorList>
    </citation>
    <scope>NUCLEOTIDE SEQUENCE</scope>
    <source>
        <tissue evidence="1">Shoot tip</tissue>
    </source>
</reference>
<keyword evidence="2" id="KW-1185">Reference proteome</keyword>
<reference evidence="1" key="2">
    <citation type="journal article" date="2023" name="Int. J. Mol. Sci.">
        <title>De Novo Assembly and Annotation of 11 Diverse Shrub Willow (Salix) Genomes Reveals Novel Gene Organization in Sex-Linked Regions.</title>
        <authorList>
            <person name="Hyden B."/>
            <person name="Feng K."/>
            <person name="Yates T.B."/>
            <person name="Jawdy S."/>
            <person name="Cereghino C."/>
            <person name="Smart L.B."/>
            <person name="Muchero W."/>
        </authorList>
    </citation>
    <scope>NUCLEOTIDE SEQUENCE</scope>
    <source>
        <tissue evidence="1">Shoot tip</tissue>
    </source>
</reference>
<dbReference type="Proteomes" id="UP001151752">
    <property type="component" value="Chromosome 14"/>
</dbReference>
<organism evidence="1 2">
    <name type="scientific">Salix koriyanagi</name>
    <dbReference type="NCBI Taxonomy" id="2511006"/>
    <lineage>
        <taxon>Eukaryota</taxon>
        <taxon>Viridiplantae</taxon>
        <taxon>Streptophyta</taxon>
        <taxon>Embryophyta</taxon>
        <taxon>Tracheophyta</taxon>
        <taxon>Spermatophyta</taxon>
        <taxon>Magnoliopsida</taxon>
        <taxon>eudicotyledons</taxon>
        <taxon>Gunneridae</taxon>
        <taxon>Pentapetalae</taxon>
        <taxon>rosids</taxon>
        <taxon>fabids</taxon>
        <taxon>Malpighiales</taxon>
        <taxon>Salicaceae</taxon>
        <taxon>Saliceae</taxon>
        <taxon>Salix</taxon>
    </lineage>
</organism>
<protein>
    <submittedName>
        <fullName evidence="1">Uncharacterized protein</fullName>
    </submittedName>
</protein>
<dbReference type="EMBL" id="JAPFFM010000013">
    <property type="protein sequence ID" value="KAJ6723596.1"/>
    <property type="molecule type" value="Genomic_DNA"/>
</dbReference>